<reference evidence="2" key="1">
    <citation type="submission" date="2015-01" db="EMBL/GenBank/DDBJ databases">
        <authorList>
            <person name="Manzoor Shahid"/>
            <person name="Zubair Saima"/>
        </authorList>
    </citation>
    <scope>NUCLEOTIDE SEQUENCE [LARGE SCALE GENOMIC DNA]</scope>
    <source>
        <strain evidence="2">V1</strain>
    </source>
</reference>
<organism evidence="1 2">
    <name type="scientific">Treponema phagedenis</name>
    <dbReference type="NCBI Taxonomy" id="162"/>
    <lineage>
        <taxon>Bacteria</taxon>
        <taxon>Pseudomonadati</taxon>
        <taxon>Spirochaetota</taxon>
        <taxon>Spirochaetia</taxon>
        <taxon>Spirochaetales</taxon>
        <taxon>Treponemataceae</taxon>
        <taxon>Treponema</taxon>
    </lineage>
</organism>
<evidence type="ECO:0000313" key="1">
    <source>
        <dbReference type="EMBL" id="CEM62046.1"/>
    </source>
</evidence>
<gene>
    <name evidence="1" type="ORF">TPHV1_270003</name>
</gene>
<dbReference type="EMBL" id="CDNC01000020">
    <property type="protein sequence ID" value="CEM62046.1"/>
    <property type="molecule type" value="Genomic_DNA"/>
</dbReference>
<dbReference type="Proteomes" id="UP000042527">
    <property type="component" value="Unassembled WGS sequence"/>
</dbReference>
<keyword evidence="2" id="KW-1185">Reference proteome</keyword>
<name>A0A0B7GZG0_TREPH</name>
<accession>A0A0B7GZG0</accession>
<proteinExistence type="predicted"/>
<protein>
    <submittedName>
        <fullName evidence="1">Uncharacterized protein</fullName>
    </submittedName>
</protein>
<sequence length="54" mass="6512">MHTDICFDRYFKKDLETKTKKVMITYIIKVNNNYWKSLNVKCIRVNKNDGGKRV</sequence>
<dbReference type="AlphaFoldDB" id="A0A0B7GZG0"/>
<evidence type="ECO:0000313" key="2">
    <source>
        <dbReference type="Proteomes" id="UP000042527"/>
    </source>
</evidence>